<dbReference type="SUPFAM" id="SSF82657">
    <property type="entry name" value="BolA-like"/>
    <property type="match status" value="1"/>
</dbReference>
<accession>A0ABS4SI67</accession>
<sequence length="91" mass="10011">MEYATRIRQKLTDALAPETLDIADESGRHAGHAGARPEGETHFHVTIVSAAFAGKSRVERQRMVYGLLAQEMAERIHALGLTTLTPDEANR</sequence>
<dbReference type="Gene3D" id="3.30.300.90">
    <property type="entry name" value="BolA-like"/>
    <property type="match status" value="1"/>
</dbReference>
<dbReference type="EMBL" id="JAGINP010000006">
    <property type="protein sequence ID" value="MBP2292258.1"/>
    <property type="molecule type" value="Genomic_DNA"/>
</dbReference>
<evidence type="ECO:0000256" key="1">
    <source>
        <dbReference type="RuleBase" id="RU003860"/>
    </source>
</evidence>
<dbReference type="PIRSF" id="PIRSF003113">
    <property type="entry name" value="BolA"/>
    <property type="match status" value="1"/>
</dbReference>
<protein>
    <submittedName>
        <fullName evidence="2">BolA protein</fullName>
    </submittedName>
</protein>
<name>A0ABS4SI67_9PROT</name>
<dbReference type="PANTHER" id="PTHR46230">
    <property type="match status" value="1"/>
</dbReference>
<dbReference type="InterPro" id="IPR036065">
    <property type="entry name" value="BolA-like_sf"/>
</dbReference>
<evidence type="ECO:0000313" key="3">
    <source>
        <dbReference type="Proteomes" id="UP000781958"/>
    </source>
</evidence>
<evidence type="ECO:0000313" key="2">
    <source>
        <dbReference type="EMBL" id="MBP2292258.1"/>
    </source>
</evidence>
<reference evidence="2 3" key="1">
    <citation type="submission" date="2021-03" db="EMBL/GenBank/DDBJ databases">
        <title>Genomic Encyclopedia of Type Strains, Phase III (KMG-III): the genomes of soil and plant-associated and newly described type strains.</title>
        <authorList>
            <person name="Whitman W."/>
        </authorList>
    </citation>
    <scope>NUCLEOTIDE SEQUENCE [LARGE SCALE GENOMIC DNA]</scope>
    <source>
        <strain evidence="2 3">IMMIB AFH-6</strain>
    </source>
</reference>
<dbReference type="PANTHER" id="PTHR46230:SF7">
    <property type="entry name" value="BOLA-LIKE PROTEIN 1"/>
    <property type="match status" value="1"/>
</dbReference>
<dbReference type="Proteomes" id="UP000781958">
    <property type="component" value="Unassembled WGS sequence"/>
</dbReference>
<keyword evidence="3" id="KW-1185">Reference proteome</keyword>
<gene>
    <name evidence="2" type="ORF">J2851_002028</name>
</gene>
<comment type="caution">
    <text evidence="2">The sequence shown here is derived from an EMBL/GenBank/DDBJ whole genome shotgun (WGS) entry which is preliminary data.</text>
</comment>
<comment type="similarity">
    <text evidence="1">Belongs to the BolA/IbaG family.</text>
</comment>
<dbReference type="InterPro" id="IPR002634">
    <property type="entry name" value="BolA"/>
</dbReference>
<dbReference type="RefSeq" id="WP_209766137.1">
    <property type="nucleotide sequence ID" value="NZ_JAGINP010000006.1"/>
</dbReference>
<dbReference type="Pfam" id="PF01722">
    <property type="entry name" value="BolA"/>
    <property type="match status" value="1"/>
</dbReference>
<organism evidence="2 3">
    <name type="scientific">Azospirillum rugosum</name>
    <dbReference type="NCBI Taxonomy" id="416170"/>
    <lineage>
        <taxon>Bacteria</taxon>
        <taxon>Pseudomonadati</taxon>
        <taxon>Pseudomonadota</taxon>
        <taxon>Alphaproteobacteria</taxon>
        <taxon>Rhodospirillales</taxon>
        <taxon>Azospirillaceae</taxon>
        <taxon>Azospirillum</taxon>
    </lineage>
</organism>
<proteinExistence type="inferred from homology"/>